<gene>
    <name evidence="2" type="ORF">PPENT_87.1.T1020119</name>
</gene>
<reference evidence="2" key="1">
    <citation type="submission" date="2021-01" db="EMBL/GenBank/DDBJ databases">
        <authorList>
            <consortium name="Genoscope - CEA"/>
            <person name="William W."/>
        </authorList>
    </citation>
    <scope>NUCLEOTIDE SEQUENCE</scope>
</reference>
<dbReference type="AlphaFoldDB" id="A0A8S1WV70"/>
<proteinExistence type="predicted"/>
<sequence>MGYIQVLTFDFRKFTAASEPKKYIKKSVETFYRLTRKRTYSLGSFSFLLHKQCTQWLKQKNIKVVGIVTIAEPLLGAIKKFNPQVSGADSFISKVLILDADINWYTQKKMAHIYASILVKYLIITAITFIIK</sequence>
<dbReference type="OrthoDB" id="190846at2759"/>
<comment type="caution">
    <text evidence="2">The sequence shown here is derived from an EMBL/GenBank/DDBJ whole genome shotgun (WGS) entry which is preliminary data.</text>
</comment>
<protein>
    <submittedName>
        <fullName evidence="2">Uncharacterized protein</fullName>
    </submittedName>
</protein>
<keyword evidence="1" id="KW-0472">Membrane</keyword>
<dbReference type="EMBL" id="CAJJDO010000102">
    <property type="protein sequence ID" value="CAD8192707.1"/>
    <property type="molecule type" value="Genomic_DNA"/>
</dbReference>
<name>A0A8S1WV70_9CILI</name>
<organism evidence="2 3">
    <name type="scientific">Paramecium pentaurelia</name>
    <dbReference type="NCBI Taxonomy" id="43138"/>
    <lineage>
        <taxon>Eukaryota</taxon>
        <taxon>Sar</taxon>
        <taxon>Alveolata</taxon>
        <taxon>Ciliophora</taxon>
        <taxon>Intramacronucleata</taxon>
        <taxon>Oligohymenophorea</taxon>
        <taxon>Peniculida</taxon>
        <taxon>Parameciidae</taxon>
        <taxon>Paramecium</taxon>
    </lineage>
</organism>
<evidence type="ECO:0000313" key="2">
    <source>
        <dbReference type="EMBL" id="CAD8192707.1"/>
    </source>
</evidence>
<keyword evidence="1" id="KW-0812">Transmembrane</keyword>
<accession>A0A8S1WV70</accession>
<feature type="transmembrane region" description="Helical" evidence="1">
    <location>
        <begin position="113"/>
        <end position="131"/>
    </location>
</feature>
<evidence type="ECO:0000256" key="1">
    <source>
        <dbReference type="SAM" id="Phobius"/>
    </source>
</evidence>
<keyword evidence="3" id="KW-1185">Reference proteome</keyword>
<evidence type="ECO:0000313" key="3">
    <source>
        <dbReference type="Proteomes" id="UP000689195"/>
    </source>
</evidence>
<keyword evidence="1" id="KW-1133">Transmembrane helix</keyword>
<dbReference type="Proteomes" id="UP000689195">
    <property type="component" value="Unassembled WGS sequence"/>
</dbReference>